<dbReference type="VEuPathDB" id="CryptoDB:Vbra_7988"/>
<evidence type="ECO:0000313" key="3">
    <source>
        <dbReference type="EMBL" id="CEL99424.1"/>
    </source>
</evidence>
<accession>A0A0G4EP75</accession>
<dbReference type="InParanoid" id="A0A0G4EP75"/>
<gene>
    <name evidence="3" type="ORF">Vbra_7988</name>
</gene>
<evidence type="ECO:0000256" key="2">
    <source>
        <dbReference type="SAM" id="MobiDB-lite"/>
    </source>
</evidence>
<evidence type="ECO:0000313" key="4">
    <source>
        <dbReference type="Proteomes" id="UP000041254"/>
    </source>
</evidence>
<proteinExistence type="predicted"/>
<keyword evidence="4" id="KW-1185">Reference proteome</keyword>
<organism evidence="3 4">
    <name type="scientific">Vitrella brassicaformis (strain CCMP3155)</name>
    <dbReference type="NCBI Taxonomy" id="1169540"/>
    <lineage>
        <taxon>Eukaryota</taxon>
        <taxon>Sar</taxon>
        <taxon>Alveolata</taxon>
        <taxon>Colpodellida</taxon>
        <taxon>Vitrellaceae</taxon>
        <taxon>Vitrella</taxon>
    </lineage>
</organism>
<reference evidence="3 4" key="1">
    <citation type="submission" date="2014-11" db="EMBL/GenBank/DDBJ databases">
        <authorList>
            <person name="Zhu J."/>
            <person name="Qi W."/>
            <person name="Song R."/>
        </authorList>
    </citation>
    <scope>NUCLEOTIDE SEQUENCE [LARGE SCALE GENOMIC DNA]</scope>
</reference>
<feature type="coiled-coil region" evidence="1">
    <location>
        <begin position="21"/>
        <end position="112"/>
    </location>
</feature>
<name>A0A0G4EP75_VITBC</name>
<dbReference type="AlphaFoldDB" id="A0A0G4EP75"/>
<protein>
    <submittedName>
        <fullName evidence="3">Uncharacterized protein</fullName>
    </submittedName>
</protein>
<feature type="compositionally biased region" description="Polar residues" evidence="2">
    <location>
        <begin position="1"/>
        <end position="15"/>
    </location>
</feature>
<feature type="region of interest" description="Disordered" evidence="2">
    <location>
        <begin position="1"/>
        <end position="20"/>
    </location>
</feature>
<dbReference type="Proteomes" id="UP000041254">
    <property type="component" value="Unassembled WGS sequence"/>
</dbReference>
<evidence type="ECO:0000256" key="1">
    <source>
        <dbReference type="SAM" id="Coils"/>
    </source>
</evidence>
<dbReference type="EMBL" id="CDMY01000280">
    <property type="protein sequence ID" value="CEL99424.1"/>
    <property type="molecule type" value="Genomic_DNA"/>
</dbReference>
<keyword evidence="1" id="KW-0175">Coiled coil</keyword>
<sequence length="189" mass="21632">MTENMNRCSPTSFDGSLSAEADELQRAIDAMTKTIKQNQQAKDRSHCRYERHVDELQRLQKQHEEEINNINKETQATIAKVEKEQADEERSLSQIEEEKQLLRDQITAQREEWQQRAKTACDIIKESVRMVDAAQPPVVKALNDGFQGFQALVDVKKHLSQQEAAMPLRMPTFPSGGEATVMAAWTHIR</sequence>